<dbReference type="PANTHER" id="PTHR43877">
    <property type="entry name" value="AMINOALKYLPHOSPHONATE N-ACETYLTRANSFERASE-RELATED-RELATED"/>
    <property type="match status" value="1"/>
</dbReference>
<feature type="domain" description="N-acetyltransferase" evidence="3">
    <location>
        <begin position="1"/>
        <end position="159"/>
    </location>
</feature>
<dbReference type="CDD" id="cd04301">
    <property type="entry name" value="NAT_SF"/>
    <property type="match status" value="1"/>
</dbReference>
<evidence type="ECO:0000259" key="3">
    <source>
        <dbReference type="PROSITE" id="PS51186"/>
    </source>
</evidence>
<keyword evidence="5" id="KW-1185">Reference proteome</keyword>
<keyword evidence="1" id="KW-0808">Transferase</keyword>
<dbReference type="InterPro" id="IPR050832">
    <property type="entry name" value="Bact_Acetyltransf"/>
</dbReference>
<name>A0ABW5GP88_9PSEU</name>
<dbReference type="PANTHER" id="PTHR43877:SF2">
    <property type="entry name" value="AMINOALKYLPHOSPHONATE N-ACETYLTRANSFERASE-RELATED"/>
    <property type="match status" value="1"/>
</dbReference>
<proteinExistence type="predicted"/>
<reference evidence="5" key="1">
    <citation type="journal article" date="2019" name="Int. J. Syst. Evol. Microbiol.">
        <title>The Global Catalogue of Microorganisms (GCM) 10K type strain sequencing project: providing services to taxonomists for standard genome sequencing and annotation.</title>
        <authorList>
            <consortium name="The Broad Institute Genomics Platform"/>
            <consortium name="The Broad Institute Genome Sequencing Center for Infectious Disease"/>
            <person name="Wu L."/>
            <person name="Ma J."/>
        </authorList>
    </citation>
    <scope>NUCLEOTIDE SEQUENCE [LARGE SCALE GENOMIC DNA]</scope>
    <source>
        <strain evidence="5">CGMCC 4.7643</strain>
    </source>
</reference>
<dbReference type="InterPro" id="IPR000182">
    <property type="entry name" value="GNAT_dom"/>
</dbReference>
<gene>
    <name evidence="4" type="ORF">ACFSYJ_29050</name>
</gene>
<comment type="caution">
    <text evidence="4">The sequence shown here is derived from an EMBL/GenBank/DDBJ whole genome shotgun (WGS) entry which is preliminary data.</text>
</comment>
<organism evidence="4 5">
    <name type="scientific">Amycolatopsis samaneae</name>
    <dbReference type="NCBI Taxonomy" id="664691"/>
    <lineage>
        <taxon>Bacteria</taxon>
        <taxon>Bacillati</taxon>
        <taxon>Actinomycetota</taxon>
        <taxon>Actinomycetes</taxon>
        <taxon>Pseudonocardiales</taxon>
        <taxon>Pseudonocardiaceae</taxon>
        <taxon>Amycolatopsis</taxon>
    </lineage>
</organism>
<dbReference type="EMBL" id="JBHUKU010000017">
    <property type="protein sequence ID" value="MFD2462689.1"/>
    <property type="molecule type" value="Genomic_DNA"/>
</dbReference>
<evidence type="ECO:0000313" key="4">
    <source>
        <dbReference type="EMBL" id="MFD2462689.1"/>
    </source>
</evidence>
<dbReference type="PROSITE" id="PS51186">
    <property type="entry name" value="GNAT"/>
    <property type="match status" value="1"/>
</dbReference>
<dbReference type="SUPFAM" id="SSF55729">
    <property type="entry name" value="Acyl-CoA N-acyltransferases (Nat)"/>
    <property type="match status" value="1"/>
</dbReference>
<dbReference type="Gene3D" id="3.40.630.30">
    <property type="match status" value="1"/>
</dbReference>
<evidence type="ECO:0000256" key="2">
    <source>
        <dbReference type="ARBA" id="ARBA00023315"/>
    </source>
</evidence>
<keyword evidence="2" id="KW-0012">Acyltransferase</keyword>
<accession>A0ABW5GP88</accession>
<sequence length="181" mass="20203">MIRAAEQTDIGAITDIYNEAVHDRIATCDLSDVPLGKRGEWLTGHRYPHGVWVLTDGSGGPARGWVALSRYDTKPCFHRTATFATYVRRTARGQGVGSRLRAWMIDVARERGFHTLVNRVWANNSASIALAKRFGFVEVGRMRELVDLGGEYVDCLFFQLMLHSGQPGAIEDSREPARVAR</sequence>
<dbReference type="Proteomes" id="UP001597419">
    <property type="component" value="Unassembled WGS sequence"/>
</dbReference>
<protein>
    <submittedName>
        <fullName evidence="4">N-acetyltransferase family protein</fullName>
    </submittedName>
</protein>
<dbReference type="InterPro" id="IPR016181">
    <property type="entry name" value="Acyl_CoA_acyltransferase"/>
</dbReference>
<evidence type="ECO:0000313" key="5">
    <source>
        <dbReference type="Proteomes" id="UP001597419"/>
    </source>
</evidence>
<dbReference type="RefSeq" id="WP_345403947.1">
    <property type="nucleotide sequence ID" value="NZ_BAABHG010000015.1"/>
</dbReference>
<dbReference type="Pfam" id="PF00583">
    <property type="entry name" value="Acetyltransf_1"/>
    <property type="match status" value="1"/>
</dbReference>
<evidence type="ECO:0000256" key="1">
    <source>
        <dbReference type="ARBA" id="ARBA00022679"/>
    </source>
</evidence>